<dbReference type="InterPro" id="IPR029060">
    <property type="entry name" value="PIN-like_dom_sf"/>
</dbReference>
<name>A0ABV9SGL2_9ACTN</name>
<accession>A0ABV9SGL2</accession>
<keyword evidence="1" id="KW-0540">Nuclease</keyword>
<proteinExistence type="predicted"/>
<dbReference type="Pfam" id="PF01850">
    <property type="entry name" value="PIN"/>
    <property type="match status" value="1"/>
</dbReference>
<sequence length="164" mass="18410">MKKNSGRIYIDADVYLNVILGKKDSNPERFDSSLAVIDKGQRGDYEIIASALIYAEVGCAGRLRSSEVGNAHRLRARTQIKDWFTHSGIQIVAVDRFVVDRAIEISHEYGLRSNDAVHLASAVLTRCSHFFSWNKRDFPMGEDVEGVRVGEPRVLGQQEFELGL</sequence>
<keyword evidence="2" id="KW-0479">Metal-binding</keyword>
<reference evidence="7" key="1">
    <citation type="journal article" date="2019" name="Int. J. Syst. Evol. Microbiol.">
        <title>The Global Catalogue of Microorganisms (GCM) 10K type strain sequencing project: providing services to taxonomists for standard genome sequencing and annotation.</title>
        <authorList>
            <consortium name="The Broad Institute Genomics Platform"/>
            <consortium name="The Broad Institute Genome Sequencing Center for Infectious Disease"/>
            <person name="Wu L."/>
            <person name="Ma J."/>
        </authorList>
    </citation>
    <scope>NUCLEOTIDE SEQUENCE [LARGE SCALE GENOMIC DNA]</scope>
    <source>
        <strain evidence="7">CGMCC 4.7304</strain>
    </source>
</reference>
<dbReference type="EMBL" id="JBHSIY010000003">
    <property type="protein sequence ID" value="MFC4865640.1"/>
    <property type="molecule type" value="Genomic_DNA"/>
</dbReference>
<gene>
    <name evidence="6" type="ORF">ACFPCZ_03270</name>
</gene>
<comment type="caution">
    <text evidence="6">The sequence shown here is derived from an EMBL/GenBank/DDBJ whole genome shotgun (WGS) entry which is preliminary data.</text>
</comment>
<evidence type="ECO:0000256" key="4">
    <source>
        <dbReference type="ARBA" id="ARBA00022842"/>
    </source>
</evidence>
<organism evidence="6 7">
    <name type="scientific">Streptomonospora arabica</name>
    <dbReference type="NCBI Taxonomy" id="412417"/>
    <lineage>
        <taxon>Bacteria</taxon>
        <taxon>Bacillati</taxon>
        <taxon>Actinomycetota</taxon>
        <taxon>Actinomycetes</taxon>
        <taxon>Streptosporangiales</taxon>
        <taxon>Nocardiopsidaceae</taxon>
        <taxon>Streptomonospora</taxon>
    </lineage>
</organism>
<evidence type="ECO:0000313" key="6">
    <source>
        <dbReference type="EMBL" id="MFC4865640.1"/>
    </source>
</evidence>
<evidence type="ECO:0000256" key="1">
    <source>
        <dbReference type="ARBA" id="ARBA00022722"/>
    </source>
</evidence>
<dbReference type="InterPro" id="IPR002716">
    <property type="entry name" value="PIN_dom"/>
</dbReference>
<evidence type="ECO:0000256" key="3">
    <source>
        <dbReference type="ARBA" id="ARBA00022801"/>
    </source>
</evidence>
<feature type="domain" description="PIN" evidence="5">
    <location>
        <begin position="8"/>
        <end position="132"/>
    </location>
</feature>
<keyword evidence="7" id="KW-1185">Reference proteome</keyword>
<dbReference type="RefSeq" id="WP_344141822.1">
    <property type="nucleotide sequence ID" value="NZ_BAAAQI010000003.1"/>
</dbReference>
<dbReference type="SUPFAM" id="SSF88723">
    <property type="entry name" value="PIN domain-like"/>
    <property type="match status" value="1"/>
</dbReference>
<dbReference type="Proteomes" id="UP001595858">
    <property type="component" value="Unassembled WGS sequence"/>
</dbReference>
<evidence type="ECO:0000259" key="5">
    <source>
        <dbReference type="Pfam" id="PF01850"/>
    </source>
</evidence>
<dbReference type="CDD" id="cd09874">
    <property type="entry name" value="PIN_MT3492-like"/>
    <property type="match status" value="1"/>
</dbReference>
<protein>
    <submittedName>
        <fullName evidence="6">Type II toxin-antitoxin system VapC family toxin</fullName>
    </submittedName>
</protein>
<dbReference type="Gene3D" id="3.40.50.1010">
    <property type="entry name" value="5'-nuclease"/>
    <property type="match status" value="1"/>
</dbReference>
<keyword evidence="3" id="KW-0378">Hydrolase</keyword>
<evidence type="ECO:0000256" key="2">
    <source>
        <dbReference type="ARBA" id="ARBA00022723"/>
    </source>
</evidence>
<evidence type="ECO:0000313" key="7">
    <source>
        <dbReference type="Proteomes" id="UP001595858"/>
    </source>
</evidence>
<keyword evidence="4" id="KW-0460">Magnesium</keyword>